<keyword evidence="4" id="KW-1003">Cell membrane</keyword>
<evidence type="ECO:0000256" key="9">
    <source>
        <dbReference type="ARBA" id="ARBA00023170"/>
    </source>
</evidence>
<evidence type="ECO:0000259" key="19">
    <source>
        <dbReference type="SMART" id="SM00918"/>
    </source>
</evidence>
<keyword evidence="3" id="KW-0813">Transport</keyword>
<dbReference type="InterPro" id="IPR001320">
    <property type="entry name" value="Iontro_rcpt_C"/>
</dbReference>
<evidence type="ECO:0000256" key="10">
    <source>
        <dbReference type="ARBA" id="ARBA00023180"/>
    </source>
</evidence>
<dbReference type="GO" id="GO:0005886">
    <property type="term" value="C:plasma membrane"/>
    <property type="evidence" value="ECO:0007669"/>
    <property type="project" value="UniProtKB-SubCell"/>
</dbReference>
<evidence type="ECO:0000256" key="5">
    <source>
        <dbReference type="ARBA" id="ARBA00022692"/>
    </source>
</evidence>
<keyword evidence="10" id="KW-0325">Glycoprotein</keyword>
<dbReference type="EMBL" id="DS268597">
    <property type="protein sequence ID" value="EFO92837.1"/>
    <property type="molecule type" value="Genomic_DNA"/>
</dbReference>
<proteinExistence type="inferred from homology"/>
<keyword evidence="12" id="KW-0407">Ion channel</keyword>
<keyword evidence="17" id="KW-0732">Signal</keyword>
<dbReference type="STRING" id="31234.E3NCK0"/>
<dbReference type="InterPro" id="IPR028082">
    <property type="entry name" value="Peripla_BP_I"/>
</dbReference>
<feature type="domain" description="Ionotropic glutamate receptor C-terminal" evidence="18">
    <location>
        <begin position="611"/>
        <end position="969"/>
    </location>
</feature>
<dbReference type="InterPro" id="IPR001508">
    <property type="entry name" value="Iono_Glu_rcpt_met"/>
</dbReference>
<evidence type="ECO:0000259" key="18">
    <source>
        <dbReference type="SMART" id="SM00079"/>
    </source>
</evidence>
<dbReference type="FunFam" id="3.40.190.10:FF:000170">
    <property type="entry name" value="Glutamate receptor ionotropic, NMDA 2D"/>
    <property type="match status" value="1"/>
</dbReference>
<feature type="site" description="Crucial to convey clamshell closure to channel opening" evidence="14">
    <location>
        <position position="833"/>
    </location>
</feature>
<evidence type="ECO:0000256" key="12">
    <source>
        <dbReference type="ARBA" id="ARBA00023303"/>
    </source>
</evidence>
<feature type="binding site" evidence="13">
    <location>
        <position position="904"/>
    </location>
    <ligand>
        <name>L-glutamate</name>
        <dbReference type="ChEBI" id="CHEBI:29985"/>
    </ligand>
</feature>
<dbReference type="AlphaFoldDB" id="E3NCK0"/>
<evidence type="ECO:0000256" key="6">
    <source>
        <dbReference type="ARBA" id="ARBA00022989"/>
    </source>
</evidence>
<keyword evidence="5 16" id="KW-0812">Transmembrane</keyword>
<evidence type="ECO:0000256" key="4">
    <source>
        <dbReference type="ARBA" id="ARBA00022475"/>
    </source>
</evidence>
<feature type="domain" description="Ionotropic glutamate receptor L-glutamate and glycine-binding" evidence="19">
    <location>
        <begin position="617"/>
        <end position="676"/>
    </location>
</feature>
<evidence type="ECO:0000256" key="1">
    <source>
        <dbReference type="ARBA" id="ARBA00004651"/>
    </source>
</evidence>
<dbReference type="OMA" id="TVSNAMF"/>
<feature type="transmembrane region" description="Helical" evidence="16">
    <location>
        <begin position="802"/>
        <end position="825"/>
    </location>
</feature>
<keyword evidence="7" id="KW-0406">Ion transport</keyword>
<dbReference type="Gene3D" id="1.10.287.70">
    <property type="match status" value="1"/>
</dbReference>
<organism evidence="21">
    <name type="scientific">Caenorhabditis remanei</name>
    <name type="common">Caenorhabditis vulgaris</name>
    <dbReference type="NCBI Taxonomy" id="31234"/>
    <lineage>
        <taxon>Eukaryota</taxon>
        <taxon>Metazoa</taxon>
        <taxon>Ecdysozoa</taxon>
        <taxon>Nematoda</taxon>
        <taxon>Chromadorea</taxon>
        <taxon>Rhabditida</taxon>
        <taxon>Rhabditina</taxon>
        <taxon>Rhabditomorpha</taxon>
        <taxon>Rhabditoidea</taxon>
        <taxon>Rhabditidae</taxon>
        <taxon>Peloderinae</taxon>
        <taxon>Caenorhabditis</taxon>
    </lineage>
</organism>
<evidence type="ECO:0000256" key="3">
    <source>
        <dbReference type="ARBA" id="ARBA00022448"/>
    </source>
</evidence>
<dbReference type="Pfam" id="PF10613">
    <property type="entry name" value="Lig_chan-Glu_bd"/>
    <property type="match status" value="1"/>
</dbReference>
<dbReference type="FunFam" id="3.40.190.10:FF:000155">
    <property type="entry name" value="Glutamate receptor ionotropic, NMDA 2B"/>
    <property type="match status" value="1"/>
</dbReference>
<feature type="signal peptide" evidence="17">
    <location>
        <begin position="1"/>
        <end position="18"/>
    </location>
</feature>
<dbReference type="Gene3D" id="3.40.50.2300">
    <property type="match status" value="2"/>
</dbReference>
<dbReference type="OrthoDB" id="5984008at2759"/>
<comment type="subcellular location">
    <subcellularLocation>
        <location evidence="1">Cell membrane</location>
        <topology evidence="1">Multi-pass membrane protein</topology>
    </subcellularLocation>
</comment>
<name>E3NCK0_CAERE</name>
<dbReference type="SUPFAM" id="SSF53850">
    <property type="entry name" value="Periplasmic binding protein-like II"/>
    <property type="match status" value="1"/>
</dbReference>
<dbReference type="FunFam" id="1.10.287.70:FF:000199">
    <property type="entry name" value="Glutamate receptor ionotropic, NMDA 2B"/>
    <property type="match status" value="1"/>
</dbReference>
<evidence type="ECO:0000256" key="16">
    <source>
        <dbReference type="SAM" id="Phobius"/>
    </source>
</evidence>
<evidence type="ECO:0000256" key="8">
    <source>
        <dbReference type="ARBA" id="ARBA00023136"/>
    </source>
</evidence>
<keyword evidence="6 16" id="KW-1133">Transmembrane helix</keyword>
<feature type="disulfide bond" evidence="15">
    <location>
        <begin position="918"/>
        <end position="971"/>
    </location>
</feature>
<dbReference type="SMART" id="SM00079">
    <property type="entry name" value="PBPe"/>
    <property type="match status" value="1"/>
</dbReference>
<gene>
    <name evidence="20" type="primary">Cre-nmr-2</name>
    <name evidence="20" type="ORF">CRE_18203</name>
</gene>
<keyword evidence="9" id="KW-0675">Receptor</keyword>
<evidence type="ECO:0000256" key="17">
    <source>
        <dbReference type="SAM" id="SignalP"/>
    </source>
</evidence>
<evidence type="ECO:0000313" key="21">
    <source>
        <dbReference type="Proteomes" id="UP000008281"/>
    </source>
</evidence>
<evidence type="ECO:0000256" key="13">
    <source>
        <dbReference type="PIRSR" id="PIRSR601508-1"/>
    </source>
</evidence>
<sequence>MLWTLVFLFLISIDPLETLDLGGSRKVQKPKEDPRREDVNIAVVYQHYAGRSKSYDKAFKEVIRKINDATAVSSLRRLATRYNFQPVDCILPTGQFFVKEVLDCLCNNVTSNNVALIIFVTASETYDSTTAAEQYFLTAASYTGIPIIAWNADNAGFTFENDLSPYRIIQMAPPIEHQARAMLALLRRYNWPKFGVVTSEMAGNDRFVTAVREELERFSNKSTKWKRVQKSRVTIVDPSLVTGPNSLLNLAELTTRNLEEYIGEMDHPTTTEKALEFVATYGLLANERECEQDWCSQYMSLVKDSSKKNDMLVWRCSTCKSDGMSSKVSIRTSSLGRIDIYEMIHHCHLDTRNNTDIDLKLAEVKKNQAKIILLYANAAQAGAIFAHAEKHDMIGEKYLWIGTQSVKGTQTTVKAPAQAGMLCVNFHTVSNAMFAPRDDILPLIIQLAPKLFGAALLQLRPNEQFQLKSNVSCKSEDGDPYWENGKYIYEHMKAAFVKGNPFHVDDGHDSFFYTFEKTGRLRNSILQISNLRTNSKGEKTWEKVGIFTNNELKMADVQWPGEKANPPQGAADKFHVKVVTLHEPPFITVSDVDPDTQKCPGNQGSICDWGDVEYTDDAGIKKNRTLLKCCSGYCVDLLNKLANDIGFTYTLYKVRDEKWGLKTENGWNGLIADLMHNKADMCVTSLKLNSERARDIDFSLPFLDTGISIIVKIRSGVLSPTAFLEPFEYSTWVIILFVCIHVAAISIFIFEWVSPYSFNMQKYPPPEHKFSLFRSYWLVWATLFSASVSTDVPKSTVSRLMALVWAAFGLTFLAVYTANLAAFMITRVQYYDLSGIHDPMLNFPQDQKPPFRFGTVDGGNTHETMKRNWHKMHEYVKHNKFFRMNISSGIDAVKNEELDAFIYDAVVLDYWAGKDANCALMTVGKWASMTGYGIGFPKNSPHTSIVNHYMLQYQQKGDLERLQNFWLTGACTPDSHSQTQSAPLGIENFLSAFVLLAGGIVSHSSFFFFHFRWFQIVSVIVLGFEHIYCMHLRKPLQKIDPDGWCGIISMAMGKSLTFTEAVDRVQEWRSRTQSLASTNSPQLKRRRSANLKPIEDDVAPRRSPRFLQVETNL</sequence>
<dbReference type="Proteomes" id="UP000008281">
    <property type="component" value="Unassembled WGS sequence"/>
</dbReference>
<dbReference type="SMART" id="SM00918">
    <property type="entry name" value="Lig_chan-Glu_bd"/>
    <property type="match status" value="1"/>
</dbReference>
<dbReference type="Pfam" id="PF00060">
    <property type="entry name" value="Lig_chan"/>
    <property type="match status" value="1"/>
</dbReference>
<keyword evidence="8 16" id="KW-0472">Membrane</keyword>
<dbReference type="GO" id="GO:0015276">
    <property type="term" value="F:ligand-gated monoatomic ion channel activity"/>
    <property type="evidence" value="ECO:0007669"/>
    <property type="project" value="InterPro"/>
</dbReference>
<protein>
    <submittedName>
        <fullName evidence="20">CRE-NMR-2 protein</fullName>
    </submittedName>
</protein>
<feature type="transmembrane region" description="Helical" evidence="16">
    <location>
        <begin position="729"/>
        <end position="750"/>
    </location>
</feature>
<evidence type="ECO:0000256" key="7">
    <source>
        <dbReference type="ARBA" id="ARBA00023065"/>
    </source>
</evidence>
<dbReference type="eggNOG" id="KOG1053">
    <property type="taxonomic scope" value="Eukaryota"/>
</dbReference>
<feature type="binding site" evidence="13">
    <location>
        <position position="692"/>
    </location>
    <ligand>
        <name>L-glutamate</name>
        <dbReference type="ChEBI" id="CHEBI:29985"/>
    </ligand>
</feature>
<comment type="similarity">
    <text evidence="2">Belongs to the glutamate-gated ion channel (TC 1.A.10.1) family.</text>
</comment>
<evidence type="ECO:0000256" key="15">
    <source>
        <dbReference type="PIRSR" id="PIRSR601508-3"/>
    </source>
</evidence>
<dbReference type="InterPro" id="IPR019594">
    <property type="entry name" value="Glu/Gly-bd"/>
</dbReference>
<keyword evidence="11" id="KW-1071">Ligand-gated ion channel</keyword>
<evidence type="ECO:0000256" key="2">
    <source>
        <dbReference type="ARBA" id="ARBA00008685"/>
    </source>
</evidence>
<dbReference type="SUPFAM" id="SSF53822">
    <property type="entry name" value="Periplasmic binding protein-like I"/>
    <property type="match status" value="2"/>
</dbReference>
<dbReference type="InParanoid" id="E3NCK0"/>
<feature type="site" description="Interaction with the cone snail toxin Con-ikot-ikot" evidence="14">
    <location>
        <position position="866"/>
    </location>
</feature>
<dbReference type="SUPFAM" id="SSF81324">
    <property type="entry name" value="Voltage-gated potassium channels"/>
    <property type="match status" value="1"/>
</dbReference>
<evidence type="ECO:0000256" key="14">
    <source>
        <dbReference type="PIRSR" id="PIRSR601508-2"/>
    </source>
</evidence>
<keyword evidence="21" id="KW-1185">Reference proteome</keyword>
<dbReference type="HOGENOM" id="CLU_002039_3_0_1"/>
<feature type="chain" id="PRO_5003177323" evidence="17">
    <location>
        <begin position="19"/>
        <end position="1113"/>
    </location>
</feature>
<reference evidence="20" key="1">
    <citation type="submission" date="2007-07" db="EMBL/GenBank/DDBJ databases">
        <title>PCAP assembly of the Caenorhabditis remanei genome.</title>
        <authorList>
            <consortium name="The Caenorhabditis remanei Sequencing Consortium"/>
            <person name="Wilson R.K."/>
        </authorList>
    </citation>
    <scope>NUCLEOTIDE SEQUENCE [LARGE SCALE GENOMIC DNA]</scope>
    <source>
        <strain evidence="20">PB4641</strain>
    </source>
</reference>
<dbReference type="PANTHER" id="PTHR18966">
    <property type="entry name" value="IONOTROPIC GLUTAMATE RECEPTOR"/>
    <property type="match status" value="1"/>
</dbReference>
<dbReference type="GO" id="GO:0038023">
    <property type="term" value="F:signaling receptor activity"/>
    <property type="evidence" value="ECO:0007669"/>
    <property type="project" value="InterPro"/>
</dbReference>
<dbReference type="Gene3D" id="3.40.190.10">
    <property type="entry name" value="Periplasmic binding protein-like II"/>
    <property type="match status" value="2"/>
</dbReference>
<feature type="disulfide bond" evidence="15">
    <location>
        <begin position="106"/>
        <end position="473"/>
    </location>
</feature>
<feature type="binding site" evidence="13">
    <location>
        <position position="861"/>
    </location>
    <ligand>
        <name>L-glutamate</name>
        <dbReference type="ChEBI" id="CHEBI:29985"/>
    </ligand>
</feature>
<accession>E3NCK0</accession>
<evidence type="ECO:0000313" key="20">
    <source>
        <dbReference type="EMBL" id="EFO92837.1"/>
    </source>
</evidence>
<evidence type="ECO:0000256" key="11">
    <source>
        <dbReference type="ARBA" id="ARBA00023286"/>
    </source>
</evidence>
<keyword evidence="15" id="KW-1015">Disulfide bond</keyword>
<dbReference type="FunCoup" id="E3NCK0">
    <property type="interactions" value="187"/>
</dbReference>
<dbReference type="PRINTS" id="PR00177">
    <property type="entry name" value="NMDARECEPTOR"/>
</dbReference>
<dbReference type="InterPro" id="IPR015683">
    <property type="entry name" value="Ionotropic_Glu_rcpt"/>
</dbReference>